<feature type="non-terminal residue" evidence="1">
    <location>
        <position position="34"/>
    </location>
</feature>
<reference evidence="1" key="1">
    <citation type="journal article" date="2014" name="Front. Microbiol.">
        <title>High frequency of phylogenetically diverse reductive dehalogenase-homologous genes in deep subseafloor sedimentary metagenomes.</title>
        <authorList>
            <person name="Kawai M."/>
            <person name="Futagami T."/>
            <person name="Toyoda A."/>
            <person name="Takaki Y."/>
            <person name="Nishi S."/>
            <person name="Hori S."/>
            <person name="Arai W."/>
            <person name="Tsubouchi T."/>
            <person name="Morono Y."/>
            <person name="Uchiyama I."/>
            <person name="Ito T."/>
            <person name="Fujiyama A."/>
            <person name="Inagaki F."/>
            <person name="Takami H."/>
        </authorList>
    </citation>
    <scope>NUCLEOTIDE SEQUENCE</scope>
    <source>
        <strain evidence="1">Expedition CK06-06</strain>
    </source>
</reference>
<gene>
    <name evidence="1" type="ORF">S06H3_65177</name>
</gene>
<dbReference type="AlphaFoldDB" id="X1SEI4"/>
<dbReference type="EMBL" id="BARV01043786">
    <property type="protein sequence ID" value="GAI66199.1"/>
    <property type="molecule type" value="Genomic_DNA"/>
</dbReference>
<organism evidence="1">
    <name type="scientific">marine sediment metagenome</name>
    <dbReference type="NCBI Taxonomy" id="412755"/>
    <lineage>
        <taxon>unclassified sequences</taxon>
        <taxon>metagenomes</taxon>
        <taxon>ecological metagenomes</taxon>
    </lineage>
</organism>
<proteinExistence type="predicted"/>
<comment type="caution">
    <text evidence="1">The sequence shown here is derived from an EMBL/GenBank/DDBJ whole genome shotgun (WGS) entry which is preliminary data.</text>
</comment>
<name>X1SEI4_9ZZZZ</name>
<evidence type="ECO:0000313" key="1">
    <source>
        <dbReference type="EMBL" id="GAI66199.1"/>
    </source>
</evidence>
<protein>
    <submittedName>
        <fullName evidence="1">Uncharacterized protein</fullName>
    </submittedName>
</protein>
<accession>X1SEI4</accession>
<sequence length="34" mass="4071">MVWQEKVNGYNVFLYKRNYVQFPPSSETDTISQT</sequence>